<reference evidence="2 3" key="1">
    <citation type="submission" date="2023-06" db="EMBL/GenBank/DDBJ databases">
        <authorList>
            <person name="Oyuntsetseg B."/>
            <person name="Kim S.B."/>
        </authorList>
    </citation>
    <scope>NUCLEOTIDE SEQUENCE [LARGE SCALE GENOMIC DNA]</scope>
    <source>
        <strain evidence="2 3">4-36</strain>
    </source>
</reference>
<gene>
    <name evidence="2" type="ORF">QRX60_30315</name>
</gene>
<dbReference type="KEGG" id="amog:QRX60_30315"/>
<keyword evidence="3" id="KW-1185">Reference proteome</keyword>
<dbReference type="EMBL" id="CP127295">
    <property type="protein sequence ID" value="WIX98349.1"/>
    <property type="molecule type" value="Genomic_DNA"/>
</dbReference>
<keyword evidence="1" id="KW-0732">Signal</keyword>
<accession>A0A9Y2NHM5</accession>
<protein>
    <recommendedName>
        <fullName evidence="4">Serine protease</fullName>
    </recommendedName>
</protein>
<dbReference type="Proteomes" id="UP001239397">
    <property type="component" value="Chromosome"/>
</dbReference>
<proteinExistence type="predicted"/>
<feature type="chain" id="PRO_5040818901" description="Serine protease" evidence="1">
    <location>
        <begin position="34"/>
        <end position="296"/>
    </location>
</feature>
<evidence type="ECO:0008006" key="4">
    <source>
        <dbReference type="Google" id="ProtNLM"/>
    </source>
</evidence>
<organism evidence="2 3">
    <name type="scientific">Amycolatopsis mongoliensis</name>
    <dbReference type="NCBI Taxonomy" id="715475"/>
    <lineage>
        <taxon>Bacteria</taxon>
        <taxon>Bacillati</taxon>
        <taxon>Actinomycetota</taxon>
        <taxon>Actinomycetes</taxon>
        <taxon>Pseudonocardiales</taxon>
        <taxon>Pseudonocardiaceae</taxon>
        <taxon>Amycolatopsis</taxon>
    </lineage>
</organism>
<sequence length="296" mass="30469">MSLLSGSRFTRFGAVVCATAAGIAVAMSGTAHAAGADIAATRPPTAPHKIVMHQRGAHAAPRTPLSDLAWGGGPVQHNTKVYLVFWGSQWNSDANGVRSYLTNFFSGLGNGSERWSNVMDQYTDSSGNASSGNPVLGGTWVDNASAAPSRSTASQISSEANRGASHFGVSGVNADVFVVSPSGTRPDNFPNAGFCAWHDWNGRVAYTNMPYVLDAGSSCGANSVQNALDGFSIVGGHEHAEAETDPQAGNGWLDANGEENGDLCAWQGLTALSTSTGRFAVQPTWSNAAGGCATSA</sequence>
<name>A0A9Y2NHM5_9PSEU</name>
<dbReference type="AlphaFoldDB" id="A0A9Y2NHM5"/>
<feature type="signal peptide" evidence="1">
    <location>
        <begin position="1"/>
        <end position="33"/>
    </location>
</feature>
<evidence type="ECO:0000313" key="3">
    <source>
        <dbReference type="Proteomes" id="UP001239397"/>
    </source>
</evidence>
<evidence type="ECO:0000256" key="1">
    <source>
        <dbReference type="SAM" id="SignalP"/>
    </source>
</evidence>
<evidence type="ECO:0000313" key="2">
    <source>
        <dbReference type="EMBL" id="WIX98349.1"/>
    </source>
</evidence>
<dbReference type="RefSeq" id="WP_285994834.1">
    <property type="nucleotide sequence ID" value="NZ_CP127295.1"/>
</dbReference>